<name>A0A915LBE9_ROMCU</name>
<evidence type="ECO:0000313" key="2">
    <source>
        <dbReference type="WBParaSite" id="nRc.2.0.1.t47096-RA"/>
    </source>
</evidence>
<organism evidence="1 2">
    <name type="scientific">Romanomermis culicivorax</name>
    <name type="common">Nematode worm</name>
    <dbReference type="NCBI Taxonomy" id="13658"/>
    <lineage>
        <taxon>Eukaryota</taxon>
        <taxon>Metazoa</taxon>
        <taxon>Ecdysozoa</taxon>
        <taxon>Nematoda</taxon>
        <taxon>Enoplea</taxon>
        <taxon>Dorylaimia</taxon>
        <taxon>Mermithida</taxon>
        <taxon>Mermithoidea</taxon>
        <taxon>Mermithidae</taxon>
        <taxon>Romanomermis</taxon>
    </lineage>
</organism>
<proteinExistence type="predicted"/>
<protein>
    <submittedName>
        <fullName evidence="2">Sperm-lysin</fullName>
    </submittedName>
</protein>
<dbReference type="Proteomes" id="UP000887565">
    <property type="component" value="Unplaced"/>
</dbReference>
<reference evidence="2" key="1">
    <citation type="submission" date="2022-11" db="UniProtKB">
        <authorList>
            <consortium name="WormBaseParasite"/>
        </authorList>
    </citation>
    <scope>IDENTIFICATION</scope>
</reference>
<dbReference type="AlphaFoldDB" id="A0A915LBE9"/>
<evidence type="ECO:0000313" key="1">
    <source>
        <dbReference type="Proteomes" id="UP000887565"/>
    </source>
</evidence>
<sequence>FDLGKVTSGLFCHSWQKEGQSGSRNFAIRSNAETTFELKTLKIRKQLWLKKQVVKFNIRQPKHLLHFYCTGQIFIKFLYHWEQYRDIRARDNRMLALEHGH</sequence>
<keyword evidence="1" id="KW-1185">Reference proteome</keyword>
<accession>A0A915LBE9</accession>
<dbReference type="WBParaSite" id="nRc.2.0.1.t47096-RA">
    <property type="protein sequence ID" value="nRc.2.0.1.t47096-RA"/>
    <property type="gene ID" value="nRc.2.0.1.g47096"/>
</dbReference>